<name>A0A964WS23_9HYPH</name>
<dbReference type="OrthoDB" id="9811314at2"/>
<dbReference type="RefSeq" id="WP_161138858.1">
    <property type="nucleotide sequence ID" value="NZ_SPKJ01000003.1"/>
</dbReference>
<proteinExistence type="predicted"/>
<dbReference type="Pfam" id="PF05193">
    <property type="entry name" value="Peptidase_M16_C"/>
    <property type="match status" value="1"/>
</dbReference>
<dbReference type="PANTHER" id="PTHR11851">
    <property type="entry name" value="METALLOPROTEASE"/>
    <property type="match status" value="1"/>
</dbReference>
<dbReference type="AlphaFoldDB" id="A0A964WS23"/>
<dbReference type="InterPro" id="IPR050361">
    <property type="entry name" value="MPP/UQCRC_Complex"/>
</dbReference>
<organism evidence="3 4">
    <name type="scientific">Propylenella binzhouense</name>
    <dbReference type="NCBI Taxonomy" id="2555902"/>
    <lineage>
        <taxon>Bacteria</taxon>
        <taxon>Pseudomonadati</taxon>
        <taxon>Pseudomonadota</taxon>
        <taxon>Alphaproteobacteria</taxon>
        <taxon>Hyphomicrobiales</taxon>
        <taxon>Propylenellaceae</taxon>
        <taxon>Propylenella</taxon>
    </lineage>
</organism>
<dbReference type="PANTHER" id="PTHR11851:SF224">
    <property type="entry name" value="PROCESSING PROTEASE"/>
    <property type="match status" value="1"/>
</dbReference>
<evidence type="ECO:0000259" key="2">
    <source>
        <dbReference type="Pfam" id="PF05193"/>
    </source>
</evidence>
<dbReference type="SUPFAM" id="SSF63411">
    <property type="entry name" value="LuxS/MPP-like metallohydrolase"/>
    <property type="match status" value="2"/>
</dbReference>
<dbReference type="EMBL" id="SPKJ01000003">
    <property type="protein sequence ID" value="MYZ46518.1"/>
    <property type="molecule type" value="Genomic_DNA"/>
</dbReference>
<protein>
    <submittedName>
        <fullName evidence="3">Insulinase family protein</fullName>
    </submittedName>
</protein>
<feature type="domain" description="Peptidase M16 N-terminal" evidence="1">
    <location>
        <begin position="45"/>
        <end position="185"/>
    </location>
</feature>
<dbReference type="InterPro" id="IPR007863">
    <property type="entry name" value="Peptidase_M16_C"/>
</dbReference>
<evidence type="ECO:0000259" key="1">
    <source>
        <dbReference type="Pfam" id="PF00675"/>
    </source>
</evidence>
<gene>
    <name evidence="3" type="ORF">E4O86_02125</name>
</gene>
<sequence>MFARIAALAFGAAMTVAVTLPSRAEAVNIQEVRSPGGITAWLVEDYTVPIVTMNFAFRGGSSQDGDDKAGLANLMSGLLDEGSGELDSKAFQTKLEDLNIDMSFDAARDAFYGNLRTLVTNLDSALDLTRLAVTEPRFDDEAVARIRGQVLSNLRRGETDPNEIASRAFMKTLYGDHPYGRPSEGTIQTVAALTADDLRAFHDRVIAQDNLLVVAVGAIDRARLAAALDHVFGALPAKADLKPVPEVTARSGEVTHATLPVPQTVIRIGGPGIKRDDPDFIPAFVANHIIGGGTFSSRLYKEVREKRGLSYSVGTSLIAFDHSGAWVAAAATRADAAQTALDIMTSKVRRFAEEGPTEAELAEAKDFLVGNYALRFDASQKIARQLLGIRLDRLGIDYVQKRNDLIRAVTAEDVRRAARRVFGGEPSVVTVGIAQS</sequence>
<dbReference type="GO" id="GO:0046872">
    <property type="term" value="F:metal ion binding"/>
    <property type="evidence" value="ECO:0007669"/>
    <property type="project" value="InterPro"/>
</dbReference>
<dbReference type="Gene3D" id="3.30.830.10">
    <property type="entry name" value="Metalloenzyme, LuxS/M16 peptidase-like"/>
    <property type="match status" value="2"/>
</dbReference>
<dbReference type="Pfam" id="PF00675">
    <property type="entry name" value="Peptidase_M16"/>
    <property type="match status" value="1"/>
</dbReference>
<evidence type="ECO:0000313" key="3">
    <source>
        <dbReference type="EMBL" id="MYZ46518.1"/>
    </source>
</evidence>
<evidence type="ECO:0000313" key="4">
    <source>
        <dbReference type="Proteomes" id="UP000773614"/>
    </source>
</evidence>
<dbReference type="Proteomes" id="UP000773614">
    <property type="component" value="Unassembled WGS sequence"/>
</dbReference>
<keyword evidence="4" id="KW-1185">Reference proteome</keyword>
<dbReference type="InterPro" id="IPR011765">
    <property type="entry name" value="Pept_M16_N"/>
</dbReference>
<comment type="caution">
    <text evidence="3">The sequence shown here is derived from an EMBL/GenBank/DDBJ whole genome shotgun (WGS) entry which is preliminary data.</text>
</comment>
<feature type="domain" description="Peptidase M16 C-terminal" evidence="2">
    <location>
        <begin position="193"/>
        <end position="366"/>
    </location>
</feature>
<dbReference type="InterPro" id="IPR011249">
    <property type="entry name" value="Metalloenz_LuxS/M16"/>
</dbReference>
<accession>A0A964WS23</accession>
<reference evidence="3" key="1">
    <citation type="submission" date="2019-03" db="EMBL/GenBank/DDBJ databases">
        <title>Afifella sp. nov., isolated from activated sludge.</title>
        <authorList>
            <person name="Li Q."/>
            <person name="Liu Y."/>
        </authorList>
    </citation>
    <scope>NUCLEOTIDE SEQUENCE</scope>
    <source>
        <strain evidence="3">L72</strain>
    </source>
</reference>